<feature type="transmembrane region" description="Helical" evidence="9">
    <location>
        <begin position="130"/>
        <end position="149"/>
    </location>
</feature>
<dbReference type="AlphaFoldDB" id="A0A2U2J115"/>
<dbReference type="PROSITE" id="PS01307">
    <property type="entry name" value="MOTA"/>
    <property type="match status" value="1"/>
</dbReference>
<dbReference type="InterPro" id="IPR000540">
    <property type="entry name" value="Flag_MotA_CS"/>
</dbReference>
<dbReference type="Pfam" id="PF01618">
    <property type="entry name" value="MotA_ExbB"/>
    <property type="match status" value="1"/>
</dbReference>
<sequence>MLDLAARLLDPTALALVLGGTVVTAAIRGTRQEAARAVAALKPLFRARPAADSLVARRAVREIEHIVELKGVACADHVKTDNAFMRRAALQLADAPTADWFASWARKELDERAARHEGAISFWRAAADSAPAMGMIGTVVGLIGMFVAMDDPATIGPAMALALLTTLYGLFVSAVIATPIAGRLERLSIAERRWQAAALARLEALARAETPVTTAEWLIRRAEASG</sequence>
<keyword evidence="6" id="KW-0283">Flagellar rotation</keyword>
<evidence type="ECO:0000256" key="8">
    <source>
        <dbReference type="ARBA" id="ARBA00023136"/>
    </source>
</evidence>
<keyword evidence="5 9" id="KW-0812">Transmembrane</keyword>
<evidence type="ECO:0000256" key="1">
    <source>
        <dbReference type="ARBA" id="ARBA00004651"/>
    </source>
</evidence>
<keyword evidence="11" id="KW-0966">Cell projection</keyword>
<dbReference type="Proteomes" id="UP000245916">
    <property type="component" value="Unassembled WGS sequence"/>
</dbReference>
<keyword evidence="11" id="KW-0282">Flagellum</keyword>
<comment type="subcellular location">
    <subcellularLocation>
        <location evidence="1">Cell membrane</location>
        <topology evidence="1">Multi-pass membrane protein</topology>
    </subcellularLocation>
</comment>
<keyword evidence="3" id="KW-0813">Transport</keyword>
<keyword evidence="4" id="KW-1003">Cell membrane</keyword>
<comment type="caution">
    <text evidence="11">The sequence shown here is derived from an EMBL/GenBank/DDBJ whole genome shotgun (WGS) entry which is preliminary data.</text>
</comment>
<feature type="transmembrane region" description="Helical" evidence="9">
    <location>
        <begin position="12"/>
        <end position="29"/>
    </location>
</feature>
<evidence type="ECO:0000313" key="11">
    <source>
        <dbReference type="EMBL" id="PWG02025.1"/>
    </source>
</evidence>
<dbReference type="RefSeq" id="WP_109270165.1">
    <property type="nucleotide sequence ID" value="NZ_QFFF01000001.1"/>
</dbReference>
<evidence type="ECO:0000256" key="3">
    <source>
        <dbReference type="ARBA" id="ARBA00022448"/>
    </source>
</evidence>
<evidence type="ECO:0000256" key="4">
    <source>
        <dbReference type="ARBA" id="ARBA00022475"/>
    </source>
</evidence>
<dbReference type="InterPro" id="IPR047055">
    <property type="entry name" value="MotA-like"/>
</dbReference>
<evidence type="ECO:0000256" key="5">
    <source>
        <dbReference type="ARBA" id="ARBA00022692"/>
    </source>
</evidence>
<keyword evidence="12" id="KW-1185">Reference proteome</keyword>
<feature type="transmembrane region" description="Helical" evidence="9">
    <location>
        <begin position="155"/>
        <end position="177"/>
    </location>
</feature>
<keyword evidence="11" id="KW-0969">Cilium</keyword>
<keyword evidence="8 9" id="KW-0472">Membrane</keyword>
<keyword evidence="7 9" id="KW-1133">Transmembrane helix</keyword>
<name>A0A2U2J115_9SPHN</name>
<gene>
    <name evidence="11" type="ORF">DF286_03440</name>
</gene>
<evidence type="ECO:0000256" key="6">
    <source>
        <dbReference type="ARBA" id="ARBA00022779"/>
    </source>
</evidence>
<evidence type="ECO:0000259" key="10">
    <source>
        <dbReference type="Pfam" id="PF01618"/>
    </source>
</evidence>
<accession>A0A2U2J115</accession>
<evidence type="ECO:0000256" key="7">
    <source>
        <dbReference type="ARBA" id="ARBA00022989"/>
    </source>
</evidence>
<evidence type="ECO:0000313" key="12">
    <source>
        <dbReference type="Proteomes" id="UP000245916"/>
    </source>
</evidence>
<dbReference type="GO" id="GO:0006935">
    <property type="term" value="P:chemotaxis"/>
    <property type="evidence" value="ECO:0007669"/>
    <property type="project" value="InterPro"/>
</dbReference>
<dbReference type="EMBL" id="QFFF01000001">
    <property type="protein sequence ID" value="PWG02025.1"/>
    <property type="molecule type" value="Genomic_DNA"/>
</dbReference>
<evidence type="ECO:0000256" key="2">
    <source>
        <dbReference type="ARBA" id="ARBA00008038"/>
    </source>
</evidence>
<organism evidence="11 12">
    <name type="scientific">Allosphingosinicella humi</name>
    <dbReference type="NCBI Taxonomy" id="2068657"/>
    <lineage>
        <taxon>Bacteria</taxon>
        <taxon>Pseudomonadati</taxon>
        <taxon>Pseudomonadota</taxon>
        <taxon>Alphaproteobacteria</taxon>
        <taxon>Sphingomonadales</taxon>
        <taxon>Sphingomonadaceae</taxon>
        <taxon>Allosphingosinicella</taxon>
    </lineage>
</organism>
<dbReference type="InterPro" id="IPR002898">
    <property type="entry name" value="MotA_ExbB_proton_chnl"/>
</dbReference>
<reference evidence="11 12" key="1">
    <citation type="submission" date="2018-05" db="EMBL/GenBank/DDBJ databases">
        <title>Genome of Sphingosinicella humi QZX222.</title>
        <authorList>
            <person name="Qiao Z."/>
            <person name="Wang G."/>
        </authorList>
    </citation>
    <scope>NUCLEOTIDE SEQUENCE [LARGE SCALE GENOMIC DNA]</scope>
    <source>
        <strain evidence="11 12">QZX222</strain>
    </source>
</reference>
<feature type="domain" description="MotA/TolQ/ExbB proton channel" evidence="10">
    <location>
        <begin position="81"/>
        <end position="188"/>
    </location>
</feature>
<dbReference type="GO" id="GO:0071978">
    <property type="term" value="P:bacterial-type flagellum-dependent swarming motility"/>
    <property type="evidence" value="ECO:0007669"/>
    <property type="project" value="InterPro"/>
</dbReference>
<dbReference type="PANTHER" id="PTHR30433">
    <property type="entry name" value="CHEMOTAXIS PROTEIN MOTA"/>
    <property type="match status" value="1"/>
</dbReference>
<evidence type="ECO:0000256" key="9">
    <source>
        <dbReference type="SAM" id="Phobius"/>
    </source>
</evidence>
<proteinExistence type="inferred from homology"/>
<protein>
    <submittedName>
        <fullName evidence="11">Flagellar motor protein</fullName>
    </submittedName>
</protein>
<dbReference type="GO" id="GO:0005886">
    <property type="term" value="C:plasma membrane"/>
    <property type="evidence" value="ECO:0007669"/>
    <property type="project" value="UniProtKB-SubCell"/>
</dbReference>
<comment type="similarity">
    <text evidence="2">Belongs to the MotA family.</text>
</comment>
<dbReference type="OrthoDB" id="9806929at2"/>